<protein>
    <submittedName>
        <fullName evidence="1">Uncharacterized protein</fullName>
    </submittedName>
</protein>
<reference evidence="1" key="1">
    <citation type="submission" date="2019-12" db="EMBL/GenBank/DDBJ databases">
        <title>Genome sequencing and annotation of Brassica cretica.</title>
        <authorList>
            <person name="Studholme D.J."/>
            <person name="Sarris P.F."/>
        </authorList>
    </citation>
    <scope>NUCLEOTIDE SEQUENCE</scope>
    <source>
        <strain evidence="1">PFS-001/15</strain>
        <tissue evidence="1">Leaf</tissue>
    </source>
</reference>
<name>A0A8S9J7F8_BRACR</name>
<dbReference type="Proteomes" id="UP000712281">
    <property type="component" value="Unassembled WGS sequence"/>
</dbReference>
<evidence type="ECO:0000313" key="2">
    <source>
        <dbReference type="Proteomes" id="UP000712281"/>
    </source>
</evidence>
<organism evidence="1 2">
    <name type="scientific">Brassica cretica</name>
    <name type="common">Mustard</name>
    <dbReference type="NCBI Taxonomy" id="69181"/>
    <lineage>
        <taxon>Eukaryota</taxon>
        <taxon>Viridiplantae</taxon>
        <taxon>Streptophyta</taxon>
        <taxon>Embryophyta</taxon>
        <taxon>Tracheophyta</taxon>
        <taxon>Spermatophyta</taxon>
        <taxon>Magnoliopsida</taxon>
        <taxon>eudicotyledons</taxon>
        <taxon>Gunneridae</taxon>
        <taxon>Pentapetalae</taxon>
        <taxon>rosids</taxon>
        <taxon>malvids</taxon>
        <taxon>Brassicales</taxon>
        <taxon>Brassicaceae</taxon>
        <taxon>Brassiceae</taxon>
        <taxon>Brassica</taxon>
    </lineage>
</organism>
<gene>
    <name evidence="1" type="ORF">F2Q68_00005409</name>
</gene>
<comment type="caution">
    <text evidence="1">The sequence shown here is derived from an EMBL/GenBank/DDBJ whole genome shotgun (WGS) entry which is preliminary data.</text>
</comment>
<proteinExistence type="predicted"/>
<dbReference type="EMBL" id="QGKW02001660">
    <property type="protein sequence ID" value="KAF2577984.1"/>
    <property type="molecule type" value="Genomic_DNA"/>
</dbReference>
<dbReference type="AlphaFoldDB" id="A0A8S9J7F8"/>
<accession>A0A8S9J7F8</accession>
<sequence length="150" mass="17243">MKTLRAKIWVLRSLFVRRVGRHVLPDAVVSRLWSRFYLSLRYSFDGLRPSWREAVLSLLAVSELARRGIGIGVSACLRSFNPSQWQYAWNSTIPVPNNGLPDLFGRLYSLILIAGMVSRPSSIAFQRLQQLVQGGEWERQTPLVVTQMRW</sequence>
<evidence type="ECO:0000313" key="1">
    <source>
        <dbReference type="EMBL" id="KAF2577984.1"/>
    </source>
</evidence>